<feature type="compositionally biased region" description="Basic residues" evidence="1">
    <location>
        <begin position="1"/>
        <end position="14"/>
    </location>
</feature>
<evidence type="ECO:0000256" key="1">
    <source>
        <dbReference type="SAM" id="MobiDB-lite"/>
    </source>
</evidence>
<name>A0A560DWK3_9BRAD</name>
<evidence type="ECO:0000313" key="3">
    <source>
        <dbReference type="Proteomes" id="UP000319949"/>
    </source>
</evidence>
<dbReference type="EMBL" id="VITK01000003">
    <property type="protein sequence ID" value="TWB01479.1"/>
    <property type="molecule type" value="Genomic_DNA"/>
</dbReference>
<comment type="caution">
    <text evidence="2">The sequence shown here is derived from an EMBL/GenBank/DDBJ whole genome shotgun (WGS) entry which is preliminary data.</text>
</comment>
<dbReference type="AlphaFoldDB" id="A0A560DWK3"/>
<evidence type="ECO:0000313" key="2">
    <source>
        <dbReference type="EMBL" id="TWB01479.1"/>
    </source>
</evidence>
<gene>
    <name evidence="2" type="ORF">FBZ96_103251</name>
</gene>
<sequence>MRKPVKVHSPRRGLIHGERARPEPAQANLGYPPGSRVRVTPAAGSRLAGKTGTVIGGGYYPRSVRLVLDGSKVRITLHADYLAPIDMDIGSTESD</sequence>
<dbReference type="Proteomes" id="UP000319949">
    <property type="component" value="Unassembled WGS sequence"/>
</dbReference>
<feature type="region of interest" description="Disordered" evidence="1">
    <location>
        <begin position="1"/>
        <end position="36"/>
    </location>
</feature>
<reference evidence="2 3" key="1">
    <citation type="submission" date="2019-06" db="EMBL/GenBank/DDBJ databases">
        <title>Genomic Encyclopedia of Type Strains, Phase IV (KMG-V): Genome sequencing to study the core and pangenomes of soil and plant-associated prokaryotes.</title>
        <authorList>
            <person name="Whitman W."/>
        </authorList>
    </citation>
    <scope>NUCLEOTIDE SEQUENCE [LARGE SCALE GENOMIC DNA]</scope>
    <source>
        <strain evidence="2 3">BR 510</strain>
    </source>
</reference>
<dbReference type="STRING" id="1803665.GCA_001641335_00382"/>
<accession>A0A560DWK3</accession>
<proteinExistence type="predicted"/>
<keyword evidence="3" id="KW-1185">Reference proteome</keyword>
<organism evidence="2 3">
    <name type="scientific">Bradyrhizobium stylosanthis</name>
    <dbReference type="NCBI Taxonomy" id="1803665"/>
    <lineage>
        <taxon>Bacteria</taxon>
        <taxon>Pseudomonadati</taxon>
        <taxon>Pseudomonadota</taxon>
        <taxon>Alphaproteobacteria</taxon>
        <taxon>Hyphomicrobiales</taxon>
        <taxon>Nitrobacteraceae</taxon>
        <taxon>Bradyrhizobium</taxon>
    </lineage>
</organism>
<dbReference type="RefSeq" id="WP_246670145.1">
    <property type="nucleotide sequence ID" value="NZ_VITK01000003.1"/>
</dbReference>
<protein>
    <submittedName>
        <fullName evidence="2">Uncharacterized protein</fullName>
    </submittedName>
</protein>